<comment type="caution">
    <text evidence="1">The sequence shown here is derived from an EMBL/GenBank/DDBJ whole genome shotgun (WGS) entry which is preliminary data.</text>
</comment>
<dbReference type="EMBL" id="JAPQKI010000010">
    <property type="protein sequence ID" value="KAJ5085188.1"/>
    <property type="molecule type" value="Genomic_DNA"/>
</dbReference>
<name>A0A9W9ENN3_9EURO</name>
<gene>
    <name evidence="1" type="ORF">N7532_009959</name>
</gene>
<accession>A0A9W9ENN3</accession>
<evidence type="ECO:0000313" key="2">
    <source>
        <dbReference type="Proteomes" id="UP001149074"/>
    </source>
</evidence>
<dbReference type="Proteomes" id="UP001149074">
    <property type="component" value="Unassembled WGS sequence"/>
</dbReference>
<evidence type="ECO:0008006" key="3">
    <source>
        <dbReference type="Google" id="ProtNLM"/>
    </source>
</evidence>
<proteinExistence type="predicted"/>
<reference evidence="1" key="2">
    <citation type="journal article" date="2023" name="IMA Fungus">
        <title>Comparative genomic study of the Penicillium genus elucidates a diverse pangenome and 15 lateral gene transfer events.</title>
        <authorList>
            <person name="Petersen C."/>
            <person name="Sorensen T."/>
            <person name="Nielsen M.R."/>
            <person name="Sondergaard T.E."/>
            <person name="Sorensen J.L."/>
            <person name="Fitzpatrick D.A."/>
            <person name="Frisvad J.C."/>
            <person name="Nielsen K.L."/>
        </authorList>
    </citation>
    <scope>NUCLEOTIDE SEQUENCE</scope>
    <source>
        <strain evidence="1">IBT 30761</strain>
    </source>
</reference>
<evidence type="ECO:0000313" key="1">
    <source>
        <dbReference type="EMBL" id="KAJ5085188.1"/>
    </source>
</evidence>
<organism evidence="1 2">
    <name type="scientific">Penicillium argentinense</name>
    <dbReference type="NCBI Taxonomy" id="1131581"/>
    <lineage>
        <taxon>Eukaryota</taxon>
        <taxon>Fungi</taxon>
        <taxon>Dikarya</taxon>
        <taxon>Ascomycota</taxon>
        <taxon>Pezizomycotina</taxon>
        <taxon>Eurotiomycetes</taxon>
        <taxon>Eurotiomycetidae</taxon>
        <taxon>Eurotiales</taxon>
        <taxon>Aspergillaceae</taxon>
        <taxon>Penicillium</taxon>
    </lineage>
</organism>
<keyword evidence="2" id="KW-1185">Reference proteome</keyword>
<dbReference type="OrthoDB" id="538223at2759"/>
<protein>
    <recommendedName>
        <fullName evidence="3">Vegetative incompatibility protein HET-E-1</fullName>
    </recommendedName>
</protein>
<dbReference type="AlphaFoldDB" id="A0A9W9ENN3"/>
<dbReference type="GeneID" id="81361429"/>
<reference evidence="1" key="1">
    <citation type="submission" date="2022-11" db="EMBL/GenBank/DDBJ databases">
        <authorList>
            <person name="Petersen C."/>
        </authorList>
    </citation>
    <scope>NUCLEOTIDE SEQUENCE</scope>
    <source>
        <strain evidence="1">IBT 30761</strain>
    </source>
</reference>
<dbReference type="RefSeq" id="XP_056469866.1">
    <property type="nucleotide sequence ID" value="XM_056622450.1"/>
</dbReference>
<sequence>MLDELASCINLPEGVADDHESLEEIIGLCGSFLTLRGRTISLVHQSAKDFLLREAVQEIFPDGEDIVHYFIFSKSLGAISRMLRRDIYSLLHPGYPVNQVNQPDPDPLASIRYACVYWVDQLCRCSTTKNATKDLQDSGPVGIFFRNDYLHWLEALSLIRSLSEGVASIQRLRSLLETLNIRKATSVKSFDNTNSYLETDNGTIGLSLVSDLGLTNADPQVPRFEGYSVSSDREWITWNSENLLWLPPEYRPHTSASSLSTICLGCPSG</sequence>